<gene>
    <name evidence="1" type="ORF">AMATHDRAFT_70475</name>
</gene>
<sequence>MGMKTEPCPVPECDLPVDVVIKSSDDKFFGTHAVNLAVFSHAFPPASLASSYPASTDDPVCLTETGDVVELLLRCMHNQRQPDLLSPRSKVLIALAEAVEKYLVYPAMEICRLHMNRLADIYPKEVFAYAVKHGYPELLDQTAPLTLTWDAKEACEELSPTNFAVWVLYREGWLRVQRELRSLKLPAIEHKGGRMECDHWDRFHAQLLNLGLQGLTKWHARFSDLLGDVRCGWCYQRALTLRPMLEALITEYVKPASELERSVRSGDVTQCVE</sequence>
<evidence type="ECO:0000313" key="2">
    <source>
        <dbReference type="Proteomes" id="UP000242287"/>
    </source>
</evidence>
<protein>
    <recommendedName>
        <fullName evidence="3">BTB domain-containing protein</fullName>
    </recommendedName>
</protein>
<dbReference type="EMBL" id="KZ302229">
    <property type="protein sequence ID" value="PFH46148.1"/>
    <property type="molecule type" value="Genomic_DNA"/>
</dbReference>
<keyword evidence="2" id="KW-1185">Reference proteome</keyword>
<dbReference type="OrthoDB" id="3057577at2759"/>
<evidence type="ECO:0008006" key="3">
    <source>
        <dbReference type="Google" id="ProtNLM"/>
    </source>
</evidence>
<dbReference type="AlphaFoldDB" id="A0A2A9N8J8"/>
<proteinExistence type="predicted"/>
<accession>A0A2A9N8J8</accession>
<evidence type="ECO:0000313" key="1">
    <source>
        <dbReference type="EMBL" id="PFH46148.1"/>
    </source>
</evidence>
<reference evidence="1 2" key="1">
    <citation type="submission" date="2014-02" db="EMBL/GenBank/DDBJ databases">
        <title>Transposable element dynamics among asymbiotic and ectomycorrhizal Amanita fungi.</title>
        <authorList>
            <consortium name="DOE Joint Genome Institute"/>
            <person name="Hess J."/>
            <person name="Skrede I."/>
            <person name="Wolfe B."/>
            <person name="LaButti K."/>
            <person name="Ohm R.A."/>
            <person name="Grigoriev I.V."/>
            <person name="Pringle A."/>
        </authorList>
    </citation>
    <scope>NUCLEOTIDE SEQUENCE [LARGE SCALE GENOMIC DNA]</scope>
    <source>
        <strain evidence="1 2">SKay4041</strain>
    </source>
</reference>
<name>A0A2A9N8J8_9AGAR</name>
<organism evidence="1 2">
    <name type="scientific">Amanita thiersii Skay4041</name>
    <dbReference type="NCBI Taxonomy" id="703135"/>
    <lineage>
        <taxon>Eukaryota</taxon>
        <taxon>Fungi</taxon>
        <taxon>Dikarya</taxon>
        <taxon>Basidiomycota</taxon>
        <taxon>Agaricomycotina</taxon>
        <taxon>Agaricomycetes</taxon>
        <taxon>Agaricomycetidae</taxon>
        <taxon>Agaricales</taxon>
        <taxon>Pluteineae</taxon>
        <taxon>Amanitaceae</taxon>
        <taxon>Amanita</taxon>
    </lineage>
</organism>
<dbReference type="Proteomes" id="UP000242287">
    <property type="component" value="Unassembled WGS sequence"/>
</dbReference>
<dbReference type="STRING" id="703135.A0A2A9N8J8"/>